<reference evidence="2" key="1">
    <citation type="submission" date="2024-06" db="EMBL/GenBank/DDBJ databases">
        <title>Micromonospora sp. strain HUAS YX12 genome sequences.</title>
        <authorList>
            <person name="Mo P."/>
        </authorList>
    </citation>
    <scope>NUCLEOTIDE SEQUENCE</scope>
    <source>
        <strain evidence="2">HUAS YX12</strain>
    </source>
</reference>
<gene>
    <name evidence="2" type="ORF">ABIH81_06825</name>
</gene>
<proteinExistence type="predicted"/>
<dbReference type="AlphaFoldDB" id="A0AAU7R4F8"/>
<feature type="region of interest" description="Disordered" evidence="1">
    <location>
        <begin position="14"/>
        <end position="33"/>
    </location>
</feature>
<evidence type="ECO:0000256" key="1">
    <source>
        <dbReference type="SAM" id="MobiDB-lite"/>
    </source>
</evidence>
<sequence length="54" mass="5972">MIMLPGQDEYFLRVGDRVDGPASPPPALTEEEQAERRNRAAALAADYRTELLIG</sequence>
<evidence type="ECO:0000313" key="2">
    <source>
        <dbReference type="EMBL" id="XBT83187.1"/>
    </source>
</evidence>
<dbReference type="EMBL" id="CP157974">
    <property type="protein sequence ID" value="XBT83187.1"/>
    <property type="molecule type" value="Genomic_DNA"/>
</dbReference>
<protein>
    <submittedName>
        <fullName evidence="2">Uncharacterized protein</fullName>
    </submittedName>
</protein>
<dbReference type="RefSeq" id="WP_349879526.1">
    <property type="nucleotide sequence ID" value="NZ_CP157974.1"/>
</dbReference>
<name>A0AAU7R4F8_9ACTN</name>
<accession>A0AAU7R4F8</accession>
<organism evidence="2">
    <name type="scientific">Micromonospora sp. HUAS YX12</name>
    <dbReference type="NCBI Taxonomy" id="3156396"/>
    <lineage>
        <taxon>Bacteria</taxon>
        <taxon>Bacillati</taxon>
        <taxon>Actinomycetota</taxon>
        <taxon>Actinomycetes</taxon>
        <taxon>Micromonosporales</taxon>
        <taxon>Micromonosporaceae</taxon>
        <taxon>Micromonospora</taxon>
    </lineage>
</organism>